<protein>
    <recommendedName>
        <fullName evidence="3 8">Beta-lactamase</fullName>
        <ecNumber evidence="3 8">3.5.2.6</ecNumber>
    </recommendedName>
</protein>
<keyword evidence="6 8" id="KW-0046">Antibiotic resistance</keyword>
<dbReference type="AlphaFoldDB" id="A0A923PKK9"/>
<comment type="catalytic activity">
    <reaction evidence="1 8">
        <text>a beta-lactam + H2O = a substituted beta-amino acid</text>
        <dbReference type="Rhea" id="RHEA:20401"/>
        <dbReference type="ChEBI" id="CHEBI:15377"/>
        <dbReference type="ChEBI" id="CHEBI:35627"/>
        <dbReference type="ChEBI" id="CHEBI:140347"/>
        <dbReference type="EC" id="3.5.2.6"/>
    </reaction>
</comment>
<dbReference type="GO" id="GO:0017001">
    <property type="term" value="P:antibiotic catabolic process"/>
    <property type="evidence" value="ECO:0007669"/>
    <property type="project" value="InterPro"/>
</dbReference>
<dbReference type="SUPFAM" id="SSF56601">
    <property type="entry name" value="beta-lactamase/transpeptidase-like"/>
    <property type="match status" value="1"/>
</dbReference>
<gene>
    <name evidence="10" type="ORF">H9S92_02400</name>
</gene>
<comment type="caution">
    <text evidence="10">The sequence shown here is derived from an EMBL/GenBank/DDBJ whole genome shotgun (WGS) entry which is preliminary data.</text>
</comment>
<dbReference type="GO" id="GO:0071555">
    <property type="term" value="P:cell wall organization"/>
    <property type="evidence" value="ECO:0007669"/>
    <property type="project" value="TreeGrafter"/>
</dbReference>
<proteinExistence type="inferred from homology"/>
<dbReference type="Proteomes" id="UP000650081">
    <property type="component" value="Unassembled WGS sequence"/>
</dbReference>
<dbReference type="PANTHER" id="PTHR30627:SF6">
    <property type="entry name" value="BETA-LACTAMASE YBXI-RELATED"/>
    <property type="match status" value="1"/>
</dbReference>
<dbReference type="GO" id="GO:0008658">
    <property type="term" value="F:penicillin binding"/>
    <property type="evidence" value="ECO:0007669"/>
    <property type="project" value="InterPro"/>
</dbReference>
<feature type="modified residue" description="N6-carboxylysine" evidence="7">
    <location>
        <position position="64"/>
    </location>
</feature>
<dbReference type="GO" id="GO:0008800">
    <property type="term" value="F:beta-lactamase activity"/>
    <property type="evidence" value="ECO:0007669"/>
    <property type="project" value="UniProtKB-UniRule"/>
</dbReference>
<dbReference type="PROSITE" id="PS00337">
    <property type="entry name" value="BETA_LACTAMASE_D"/>
    <property type="match status" value="1"/>
</dbReference>
<evidence type="ECO:0000256" key="3">
    <source>
        <dbReference type="ARBA" id="ARBA00012865"/>
    </source>
</evidence>
<dbReference type="InterPro" id="IPR001460">
    <property type="entry name" value="PCN-bd_Tpept"/>
</dbReference>
<evidence type="ECO:0000313" key="11">
    <source>
        <dbReference type="Proteomes" id="UP000650081"/>
    </source>
</evidence>
<name>A0A923PKK9_9BACT</name>
<organism evidence="10 11">
    <name type="scientific">Neolewinella lacunae</name>
    <dbReference type="NCBI Taxonomy" id="1517758"/>
    <lineage>
        <taxon>Bacteria</taxon>
        <taxon>Pseudomonadati</taxon>
        <taxon>Bacteroidota</taxon>
        <taxon>Saprospiria</taxon>
        <taxon>Saprospirales</taxon>
        <taxon>Lewinellaceae</taxon>
        <taxon>Neolewinella</taxon>
    </lineage>
</organism>
<evidence type="ECO:0000256" key="2">
    <source>
        <dbReference type="ARBA" id="ARBA00007898"/>
    </source>
</evidence>
<dbReference type="InterPro" id="IPR002137">
    <property type="entry name" value="Beta-lactam_class-D_AS"/>
</dbReference>
<evidence type="ECO:0000256" key="4">
    <source>
        <dbReference type="ARBA" id="ARBA00022729"/>
    </source>
</evidence>
<dbReference type="EC" id="3.5.2.6" evidence="3 8"/>
<feature type="domain" description="Penicillin-binding protein transpeptidase" evidence="9">
    <location>
        <begin position="51"/>
        <end position="239"/>
    </location>
</feature>
<dbReference type="PANTHER" id="PTHR30627">
    <property type="entry name" value="PEPTIDOGLYCAN D,D-TRANSPEPTIDASE"/>
    <property type="match status" value="1"/>
</dbReference>
<dbReference type="Pfam" id="PF00905">
    <property type="entry name" value="Transpeptidase"/>
    <property type="match status" value="1"/>
</dbReference>
<dbReference type="InterPro" id="IPR050515">
    <property type="entry name" value="Beta-lactam/transpept"/>
</dbReference>
<sequence length="266" mass="31030">MKQILIIAFSMWACTAFGQARYQEYYDSLFLKGSTTIYDYKNKKWIFTDEQDAALGTLPASTFKIPNSLLALEYKAVKDENEVFTWDGVSKMHLGTVVNAWNKDTDLKTAFKNSTVWFYVEIARRIGRNRYKKILKKCNYGDGNLQENGIDFWNYGALEVSPKNQIEFLIKLYEAKLPFSKPTIDKVKEIMISERTETHTYRDKTGWTRKNQQDIGWWVGYVETDANVYFFATRLIKDQNDNNPNFIKGRKELTKLILHDLEGGVK</sequence>
<keyword evidence="4" id="KW-0732">Signal</keyword>
<dbReference type="GO" id="GO:0005886">
    <property type="term" value="C:plasma membrane"/>
    <property type="evidence" value="ECO:0007669"/>
    <property type="project" value="TreeGrafter"/>
</dbReference>
<dbReference type="Gene3D" id="3.40.710.10">
    <property type="entry name" value="DD-peptidase/beta-lactamase superfamily"/>
    <property type="match status" value="1"/>
</dbReference>
<dbReference type="EMBL" id="JACSIT010000048">
    <property type="protein sequence ID" value="MBC6993004.1"/>
    <property type="molecule type" value="Genomic_DNA"/>
</dbReference>
<evidence type="ECO:0000256" key="6">
    <source>
        <dbReference type="ARBA" id="ARBA00023251"/>
    </source>
</evidence>
<feature type="active site" description="Acyl-ester intermediate" evidence="7">
    <location>
        <position position="61"/>
    </location>
</feature>
<comment type="similarity">
    <text evidence="2 8">Belongs to the class-D beta-lactamase family.</text>
</comment>
<evidence type="ECO:0000256" key="5">
    <source>
        <dbReference type="ARBA" id="ARBA00022801"/>
    </source>
</evidence>
<keyword evidence="11" id="KW-1185">Reference proteome</keyword>
<dbReference type="InterPro" id="IPR012338">
    <property type="entry name" value="Beta-lactam/transpept-like"/>
</dbReference>
<evidence type="ECO:0000256" key="1">
    <source>
        <dbReference type="ARBA" id="ARBA00001526"/>
    </source>
</evidence>
<evidence type="ECO:0000259" key="9">
    <source>
        <dbReference type="Pfam" id="PF00905"/>
    </source>
</evidence>
<reference evidence="10" key="1">
    <citation type="submission" date="2020-08" db="EMBL/GenBank/DDBJ databases">
        <title>Lewinella bacteria from marine environments.</title>
        <authorList>
            <person name="Zhong Y."/>
        </authorList>
    </citation>
    <scope>NUCLEOTIDE SEQUENCE</scope>
    <source>
        <strain evidence="10">KCTC 42187</strain>
    </source>
</reference>
<evidence type="ECO:0000313" key="10">
    <source>
        <dbReference type="EMBL" id="MBC6993004.1"/>
    </source>
</evidence>
<evidence type="ECO:0000256" key="7">
    <source>
        <dbReference type="PIRSR" id="PIRSR602137-50"/>
    </source>
</evidence>
<keyword evidence="5 8" id="KW-0378">Hydrolase</keyword>
<accession>A0A923PKK9</accession>
<evidence type="ECO:0000256" key="8">
    <source>
        <dbReference type="RuleBase" id="RU361140"/>
    </source>
</evidence>
<dbReference type="RefSeq" id="WP_187465131.1">
    <property type="nucleotide sequence ID" value="NZ_JACSIT010000048.1"/>
</dbReference>
<dbReference type="GO" id="GO:0046677">
    <property type="term" value="P:response to antibiotic"/>
    <property type="evidence" value="ECO:0007669"/>
    <property type="project" value="UniProtKB-UniRule"/>
</dbReference>